<dbReference type="InterPro" id="IPR000182">
    <property type="entry name" value="GNAT_dom"/>
</dbReference>
<sequence>MEKLLKGERPIMNEINYRPIQVSDYDGLQVLLQNEWYSHYVAKDREITQAFVQLDLHNCLMKSSFGYVAVMDNEIVGVILGRIQANAPKLAMFTQDITANVLTLITEESPIVAELAQIFQNRHSANQAMKHKITNHYKAEAVLFIVSAANRGKGIGSGLWQLIQEEFKQQHIERYCLFTDKWCNYGFYDYKGLQRIESYTVNENASEPTHFLYEGEVH</sequence>
<evidence type="ECO:0000313" key="2">
    <source>
        <dbReference type="Proteomes" id="UP000249099"/>
    </source>
</evidence>
<proteinExistence type="predicted"/>
<reference evidence="1 2" key="1">
    <citation type="submission" date="2017-03" db="EMBL/GenBank/DDBJ databases">
        <title>wgs assembly of Dolosigranulum pigrum KPL CDC strains.</title>
        <authorList>
            <person name="Brugger S.D."/>
            <person name="Pettigrew M."/>
            <person name="Kong Y."/>
            <person name="Lemon K.P."/>
        </authorList>
    </citation>
    <scope>NUCLEOTIDE SEQUENCE [LARGE SCALE GENOMIC DNA]</scope>
    <source>
        <strain evidence="1 2">KPL1931_CDC4294-98</strain>
    </source>
</reference>
<dbReference type="SUPFAM" id="SSF55729">
    <property type="entry name" value="Acyl-CoA N-acyltransferases (Nat)"/>
    <property type="match status" value="1"/>
</dbReference>
<name>A0A328KHP2_9LACT</name>
<dbReference type="AlphaFoldDB" id="A0A328KHP2"/>
<protein>
    <submittedName>
        <fullName evidence="1">Uncharacterized protein</fullName>
    </submittedName>
</protein>
<gene>
    <name evidence="1" type="ORF">B8A44_09790</name>
</gene>
<dbReference type="EMBL" id="NAQV01000071">
    <property type="protein sequence ID" value="RAN61344.1"/>
    <property type="molecule type" value="Genomic_DNA"/>
</dbReference>
<comment type="caution">
    <text evidence="1">The sequence shown here is derived from an EMBL/GenBank/DDBJ whole genome shotgun (WGS) entry which is preliminary data.</text>
</comment>
<dbReference type="GO" id="GO:0016747">
    <property type="term" value="F:acyltransferase activity, transferring groups other than amino-acyl groups"/>
    <property type="evidence" value="ECO:0007669"/>
    <property type="project" value="InterPro"/>
</dbReference>
<dbReference type="Proteomes" id="UP000249099">
    <property type="component" value="Unassembled WGS sequence"/>
</dbReference>
<accession>A0A328KHP2</accession>
<evidence type="ECO:0000313" key="1">
    <source>
        <dbReference type="EMBL" id="RAN61344.1"/>
    </source>
</evidence>
<dbReference type="PROSITE" id="PS51186">
    <property type="entry name" value="GNAT"/>
    <property type="match status" value="1"/>
</dbReference>
<dbReference type="Pfam" id="PF00583">
    <property type="entry name" value="Acetyltransf_1"/>
    <property type="match status" value="1"/>
</dbReference>
<organism evidence="1 2">
    <name type="scientific">Dolosigranulum pigrum</name>
    <dbReference type="NCBI Taxonomy" id="29394"/>
    <lineage>
        <taxon>Bacteria</taxon>
        <taxon>Bacillati</taxon>
        <taxon>Bacillota</taxon>
        <taxon>Bacilli</taxon>
        <taxon>Lactobacillales</taxon>
        <taxon>Carnobacteriaceae</taxon>
        <taxon>Dolosigranulum</taxon>
    </lineage>
</organism>
<dbReference type="InterPro" id="IPR016181">
    <property type="entry name" value="Acyl_CoA_acyltransferase"/>
</dbReference>
<dbReference type="Gene3D" id="3.40.630.30">
    <property type="match status" value="1"/>
</dbReference>